<name>A0A6A5WH87_9PLEO</name>
<proteinExistence type="predicted"/>
<dbReference type="PANTHER" id="PTHR43798:SF33">
    <property type="entry name" value="HYDROLASE, PUTATIVE (AFU_ORTHOLOGUE AFUA_2G14860)-RELATED"/>
    <property type="match status" value="1"/>
</dbReference>
<dbReference type="InterPro" id="IPR050266">
    <property type="entry name" value="AB_hydrolase_sf"/>
</dbReference>
<dbReference type="SUPFAM" id="SSF53474">
    <property type="entry name" value="alpha/beta-Hydrolases"/>
    <property type="match status" value="1"/>
</dbReference>
<dbReference type="InterPro" id="IPR029058">
    <property type="entry name" value="AB_hydrolase_fold"/>
</dbReference>
<dbReference type="EMBL" id="ML977595">
    <property type="protein sequence ID" value="KAF1999501.1"/>
    <property type="molecule type" value="Genomic_DNA"/>
</dbReference>
<protein>
    <submittedName>
        <fullName evidence="2">Alpha/beta-hydrolase</fullName>
    </submittedName>
</protein>
<dbReference type="GO" id="GO:0016787">
    <property type="term" value="F:hydrolase activity"/>
    <property type="evidence" value="ECO:0007669"/>
    <property type="project" value="UniProtKB-KW"/>
</dbReference>
<dbReference type="PANTHER" id="PTHR43798">
    <property type="entry name" value="MONOACYLGLYCEROL LIPASE"/>
    <property type="match status" value="1"/>
</dbReference>
<feature type="domain" description="AB hydrolase-1" evidence="1">
    <location>
        <begin position="23"/>
        <end position="178"/>
    </location>
</feature>
<gene>
    <name evidence="2" type="ORF">P154DRAFT_523295</name>
</gene>
<dbReference type="Proteomes" id="UP000799779">
    <property type="component" value="Unassembled WGS sequence"/>
</dbReference>
<dbReference type="OrthoDB" id="408373at2759"/>
<keyword evidence="3" id="KW-1185">Reference proteome</keyword>
<dbReference type="AlphaFoldDB" id="A0A6A5WH87"/>
<dbReference type="PRINTS" id="PR00111">
    <property type="entry name" value="ABHYDROLASE"/>
</dbReference>
<evidence type="ECO:0000313" key="3">
    <source>
        <dbReference type="Proteomes" id="UP000799779"/>
    </source>
</evidence>
<dbReference type="InterPro" id="IPR000073">
    <property type="entry name" value="AB_hydrolase_1"/>
</dbReference>
<accession>A0A6A5WH87</accession>
<dbReference type="Pfam" id="PF00561">
    <property type="entry name" value="Abhydrolase_1"/>
    <property type="match status" value="1"/>
</dbReference>
<sequence>MPFFTPTPPISLFYTTTGSPTNPPILLIHGWTADSHDWSWQIPFLAPNYHVIAMDVRGHGRSSAPTDVSYTIPTLVEDAAGLLRHLNLTNVVVIGHSMGGLITSKLAIEEPELVKAIAMADPPCWQPDALCDQLIGWADASPDIYAWLAEFGKLYAAPAVPEWMNTWIGRRAEGTPQHAIRECLKACYGEGAPGRESVHLKTVAGRKQPRLAVYAKAEDAEKERALGMGEKDMVDVLEGVGHWIMMMESEKFNGMLGKWLDGLEK</sequence>
<evidence type="ECO:0000259" key="1">
    <source>
        <dbReference type="Pfam" id="PF00561"/>
    </source>
</evidence>
<dbReference type="Gene3D" id="3.40.50.1820">
    <property type="entry name" value="alpha/beta hydrolase"/>
    <property type="match status" value="1"/>
</dbReference>
<organism evidence="2 3">
    <name type="scientific">Amniculicola lignicola CBS 123094</name>
    <dbReference type="NCBI Taxonomy" id="1392246"/>
    <lineage>
        <taxon>Eukaryota</taxon>
        <taxon>Fungi</taxon>
        <taxon>Dikarya</taxon>
        <taxon>Ascomycota</taxon>
        <taxon>Pezizomycotina</taxon>
        <taxon>Dothideomycetes</taxon>
        <taxon>Pleosporomycetidae</taxon>
        <taxon>Pleosporales</taxon>
        <taxon>Amniculicolaceae</taxon>
        <taxon>Amniculicola</taxon>
    </lineage>
</organism>
<dbReference type="GO" id="GO:0016020">
    <property type="term" value="C:membrane"/>
    <property type="evidence" value="ECO:0007669"/>
    <property type="project" value="TreeGrafter"/>
</dbReference>
<keyword evidence="2" id="KW-0378">Hydrolase</keyword>
<reference evidence="2" key="1">
    <citation type="journal article" date="2020" name="Stud. Mycol.">
        <title>101 Dothideomycetes genomes: a test case for predicting lifestyles and emergence of pathogens.</title>
        <authorList>
            <person name="Haridas S."/>
            <person name="Albert R."/>
            <person name="Binder M."/>
            <person name="Bloem J."/>
            <person name="Labutti K."/>
            <person name="Salamov A."/>
            <person name="Andreopoulos B."/>
            <person name="Baker S."/>
            <person name="Barry K."/>
            <person name="Bills G."/>
            <person name="Bluhm B."/>
            <person name="Cannon C."/>
            <person name="Castanera R."/>
            <person name="Culley D."/>
            <person name="Daum C."/>
            <person name="Ezra D."/>
            <person name="Gonzalez J."/>
            <person name="Henrissat B."/>
            <person name="Kuo A."/>
            <person name="Liang C."/>
            <person name="Lipzen A."/>
            <person name="Lutzoni F."/>
            <person name="Magnuson J."/>
            <person name="Mondo S."/>
            <person name="Nolan M."/>
            <person name="Ohm R."/>
            <person name="Pangilinan J."/>
            <person name="Park H.-J."/>
            <person name="Ramirez L."/>
            <person name="Alfaro M."/>
            <person name="Sun H."/>
            <person name="Tritt A."/>
            <person name="Yoshinaga Y."/>
            <person name="Zwiers L.-H."/>
            <person name="Turgeon B."/>
            <person name="Goodwin S."/>
            <person name="Spatafora J."/>
            <person name="Crous P."/>
            <person name="Grigoriev I."/>
        </authorList>
    </citation>
    <scope>NUCLEOTIDE SEQUENCE</scope>
    <source>
        <strain evidence="2">CBS 123094</strain>
    </source>
</reference>
<evidence type="ECO:0000313" key="2">
    <source>
        <dbReference type="EMBL" id="KAF1999501.1"/>
    </source>
</evidence>